<reference evidence="1 2" key="1">
    <citation type="journal article" date="2013" name="Genome Announc.">
        <title>Draft Genome Sequence for Desulfovibrio africanus Strain PCS.</title>
        <authorList>
            <person name="Brown S.D."/>
            <person name="Utturkar S.M."/>
            <person name="Arkin A.P."/>
            <person name="Deutschbauer A.M."/>
            <person name="Elias D.A."/>
            <person name="Hazen T.C."/>
            <person name="Chakraborty R."/>
        </authorList>
    </citation>
    <scope>NUCLEOTIDE SEQUENCE [LARGE SCALE GENOMIC DNA]</scope>
    <source>
        <strain evidence="1 2">PCS</strain>
    </source>
</reference>
<organism evidence="1 2">
    <name type="scientific">Desulfocurvibacter africanus PCS</name>
    <dbReference type="NCBI Taxonomy" id="1262666"/>
    <lineage>
        <taxon>Bacteria</taxon>
        <taxon>Pseudomonadati</taxon>
        <taxon>Thermodesulfobacteriota</taxon>
        <taxon>Desulfovibrionia</taxon>
        <taxon>Desulfovibrionales</taxon>
        <taxon>Desulfovibrionaceae</taxon>
        <taxon>Desulfocurvibacter</taxon>
    </lineage>
</organism>
<gene>
    <name evidence="1" type="ORF">PCS_00891</name>
</gene>
<dbReference type="AlphaFoldDB" id="M5Q3G1"/>
<comment type="caution">
    <text evidence="1">The sequence shown here is derived from an EMBL/GenBank/DDBJ whole genome shotgun (WGS) entry which is preliminary data.</text>
</comment>
<sequence>MDKLEFVSTFLCIKDVSYEVLEWAESASEEDFQHLLQSDCVMPPEVEDKLERFCEVCKSLHEFLCQYRSVCR</sequence>
<name>M5Q3G1_DESAF</name>
<protein>
    <submittedName>
        <fullName evidence="1">Uncharacterized protein</fullName>
    </submittedName>
</protein>
<accession>M5Q3G1</accession>
<dbReference type="PATRIC" id="fig|1262666.3.peg.900"/>
<dbReference type="Proteomes" id="UP000011922">
    <property type="component" value="Unassembled WGS sequence"/>
</dbReference>
<evidence type="ECO:0000313" key="1">
    <source>
        <dbReference type="EMBL" id="EMG38388.1"/>
    </source>
</evidence>
<dbReference type="RefSeq" id="WP_005984386.1">
    <property type="nucleotide sequence ID" value="NZ_AOSV01000005.1"/>
</dbReference>
<dbReference type="EMBL" id="AOSV01000005">
    <property type="protein sequence ID" value="EMG38388.1"/>
    <property type="molecule type" value="Genomic_DNA"/>
</dbReference>
<proteinExistence type="predicted"/>
<evidence type="ECO:0000313" key="2">
    <source>
        <dbReference type="Proteomes" id="UP000011922"/>
    </source>
</evidence>